<evidence type="ECO:0000313" key="2">
    <source>
        <dbReference type="EMBL" id="HGT38775.1"/>
    </source>
</evidence>
<dbReference type="AlphaFoldDB" id="A0A7C4LK98"/>
<keyword evidence="1" id="KW-1133">Transmembrane helix</keyword>
<proteinExistence type="predicted"/>
<reference evidence="2" key="1">
    <citation type="journal article" date="2020" name="mSystems">
        <title>Genome- and Community-Level Interaction Insights into Carbon Utilization and Element Cycling Functions of Hydrothermarchaeota in Hydrothermal Sediment.</title>
        <authorList>
            <person name="Zhou Z."/>
            <person name="Liu Y."/>
            <person name="Xu W."/>
            <person name="Pan J."/>
            <person name="Luo Z.H."/>
            <person name="Li M."/>
        </authorList>
    </citation>
    <scope>NUCLEOTIDE SEQUENCE [LARGE SCALE GENOMIC DNA]</scope>
    <source>
        <strain evidence="2">SpSt-508</strain>
    </source>
</reference>
<keyword evidence="1" id="KW-0472">Membrane</keyword>
<sequence>MSTVPAAIPPKDQGEEDRPIYLVSYPKVVLLYPTFFAALAAGAVESITVNEAVQQVIGTVFLWLFALNIVVLSFDFPRTTSLTLFFLVMAAALGGVLLFKNQPELLPAVYAILKQIKPEANATFYFSIATILGVIYLWVMIAVRFDYWEVRRNELLHHHGFLSSLERFSAPNLRITKEIDDVFEYLLLGSGRLVLHPSNEPRAFVLDNVPFITSKEQRITKMLGALQVKLHEDRDSK</sequence>
<accession>A0A7C4LK98</accession>
<gene>
    <name evidence="2" type="ORF">ENS64_05865</name>
</gene>
<comment type="caution">
    <text evidence="2">The sequence shown here is derived from an EMBL/GenBank/DDBJ whole genome shotgun (WGS) entry which is preliminary data.</text>
</comment>
<name>A0A7C4LK98_9PLAN</name>
<keyword evidence="1" id="KW-0812">Transmembrane</keyword>
<feature type="transmembrane region" description="Helical" evidence="1">
    <location>
        <begin position="28"/>
        <end position="49"/>
    </location>
</feature>
<feature type="transmembrane region" description="Helical" evidence="1">
    <location>
        <begin position="81"/>
        <end position="99"/>
    </location>
</feature>
<organism evidence="2">
    <name type="scientific">Schlesneria paludicola</name>
    <dbReference type="NCBI Taxonomy" id="360056"/>
    <lineage>
        <taxon>Bacteria</taxon>
        <taxon>Pseudomonadati</taxon>
        <taxon>Planctomycetota</taxon>
        <taxon>Planctomycetia</taxon>
        <taxon>Planctomycetales</taxon>
        <taxon>Planctomycetaceae</taxon>
        <taxon>Schlesneria</taxon>
    </lineage>
</organism>
<feature type="transmembrane region" description="Helical" evidence="1">
    <location>
        <begin position="55"/>
        <end position="74"/>
    </location>
</feature>
<feature type="transmembrane region" description="Helical" evidence="1">
    <location>
        <begin position="124"/>
        <end position="143"/>
    </location>
</feature>
<dbReference type="EMBL" id="DSVQ01000012">
    <property type="protein sequence ID" value="HGT38775.1"/>
    <property type="molecule type" value="Genomic_DNA"/>
</dbReference>
<evidence type="ECO:0000256" key="1">
    <source>
        <dbReference type="SAM" id="Phobius"/>
    </source>
</evidence>
<protein>
    <submittedName>
        <fullName evidence="2">Uncharacterized protein</fullName>
    </submittedName>
</protein>